<evidence type="ECO:0000313" key="3">
    <source>
        <dbReference type="EMBL" id="SDE83188.1"/>
    </source>
</evidence>
<feature type="transmembrane region" description="Helical" evidence="2">
    <location>
        <begin position="84"/>
        <end position="104"/>
    </location>
</feature>
<keyword evidence="1" id="KW-0175">Coiled coil</keyword>
<feature type="coiled-coil region" evidence="1">
    <location>
        <begin position="336"/>
        <end position="367"/>
    </location>
</feature>
<evidence type="ECO:0000313" key="4">
    <source>
        <dbReference type="Proteomes" id="UP000182114"/>
    </source>
</evidence>
<feature type="transmembrane region" description="Helical" evidence="2">
    <location>
        <begin position="55"/>
        <end position="77"/>
    </location>
</feature>
<name>A0A1G7G4Z6_9FLAO</name>
<gene>
    <name evidence="3" type="ORF">SAMN04487992_104129</name>
</gene>
<feature type="transmembrane region" description="Helical" evidence="2">
    <location>
        <begin position="316"/>
        <end position="333"/>
    </location>
</feature>
<evidence type="ECO:0000256" key="2">
    <source>
        <dbReference type="SAM" id="Phobius"/>
    </source>
</evidence>
<sequence>MKIIPKKLLKLNLLLAIIVFCLPFLLYLYLLFPRTTALDFWFFTYEIQNFKNAEYLTYFIFGHLYVIVFVSIWFLTISNWWRCLILPTIIYFVFQLNQIIVQELEVEQNINFVGCGLGVCYSILLHLVYRRSKIFKVTFIQLLSYDILKLLKTNFKQKRIFDIKSRLFTDKAAKTTSIYEKNSLIEEVRKLEMHLLYNNKLPLFKHGNKSNGKAGYFIAVLLVLAPCMLYIYNFIPDDLDGILRLGTFHYNTGFTHVKLFGYYFYTKLFYIVLLATWFYTTNNIMKWGIFINLIVVVFQMFTILDNSNTKLDEHELLTSLPIMIPVILTFILLNQIIKYKSKNDVLNEDIEEEVQEVLTQLTVLGNNEHGLIKELLLLRNDKNTLDKEDYFSQLKALESKLQNSLVN</sequence>
<organism evidence="3 4">
    <name type="scientific">Cellulophaga baltica</name>
    <dbReference type="NCBI Taxonomy" id="76594"/>
    <lineage>
        <taxon>Bacteria</taxon>
        <taxon>Pseudomonadati</taxon>
        <taxon>Bacteroidota</taxon>
        <taxon>Flavobacteriia</taxon>
        <taxon>Flavobacteriales</taxon>
        <taxon>Flavobacteriaceae</taxon>
        <taxon>Cellulophaga</taxon>
    </lineage>
</organism>
<feature type="transmembrane region" description="Helical" evidence="2">
    <location>
        <begin position="287"/>
        <end position="304"/>
    </location>
</feature>
<feature type="transmembrane region" description="Helical" evidence="2">
    <location>
        <begin position="262"/>
        <end position="280"/>
    </location>
</feature>
<keyword evidence="4" id="KW-1185">Reference proteome</keyword>
<dbReference type="AlphaFoldDB" id="A0A1G7G4Z6"/>
<feature type="transmembrane region" description="Helical" evidence="2">
    <location>
        <begin position="110"/>
        <end position="129"/>
    </location>
</feature>
<feature type="transmembrane region" description="Helical" evidence="2">
    <location>
        <begin position="214"/>
        <end position="235"/>
    </location>
</feature>
<keyword evidence="2" id="KW-0812">Transmembrane</keyword>
<feature type="transmembrane region" description="Helical" evidence="2">
    <location>
        <begin position="12"/>
        <end position="32"/>
    </location>
</feature>
<keyword evidence="2" id="KW-0472">Membrane</keyword>
<reference evidence="4" key="1">
    <citation type="submission" date="2016-10" db="EMBL/GenBank/DDBJ databases">
        <authorList>
            <person name="Varghese N."/>
            <person name="Submissions S."/>
        </authorList>
    </citation>
    <scope>NUCLEOTIDE SEQUENCE [LARGE SCALE GENOMIC DNA]</scope>
    <source>
        <strain evidence="4">DSM 24729</strain>
    </source>
</reference>
<keyword evidence="2" id="KW-1133">Transmembrane helix</keyword>
<evidence type="ECO:0000256" key="1">
    <source>
        <dbReference type="SAM" id="Coils"/>
    </source>
</evidence>
<dbReference type="EMBL" id="FNBD01000004">
    <property type="protein sequence ID" value="SDE83188.1"/>
    <property type="molecule type" value="Genomic_DNA"/>
</dbReference>
<accession>A0A1G7G4Z6</accession>
<proteinExistence type="predicted"/>
<protein>
    <submittedName>
        <fullName evidence="3">Uncharacterized protein</fullName>
    </submittedName>
</protein>
<dbReference type="Proteomes" id="UP000182114">
    <property type="component" value="Unassembled WGS sequence"/>
</dbReference>